<keyword evidence="3" id="KW-1185">Reference proteome</keyword>
<gene>
    <name evidence="2" type="ORF">EKG83_30495</name>
</gene>
<sequence>MAGGVFLLSGVVSALHLFSARAPKRGTAGWKGGPAAWINVAGLVVVLVDLFFVDLVAVGLRSYAGIE</sequence>
<protein>
    <submittedName>
        <fullName evidence="2">Uncharacterized protein</fullName>
    </submittedName>
</protein>
<proteinExistence type="predicted"/>
<dbReference type="Proteomes" id="UP000325787">
    <property type="component" value="Chromosome"/>
</dbReference>
<evidence type="ECO:0000313" key="2">
    <source>
        <dbReference type="EMBL" id="QFZ21142.1"/>
    </source>
</evidence>
<keyword evidence="1" id="KW-0812">Transmembrane</keyword>
<evidence type="ECO:0000256" key="1">
    <source>
        <dbReference type="SAM" id="Phobius"/>
    </source>
</evidence>
<evidence type="ECO:0000313" key="3">
    <source>
        <dbReference type="Proteomes" id="UP000325787"/>
    </source>
</evidence>
<keyword evidence="1" id="KW-1133">Transmembrane helix</keyword>
<dbReference type="AlphaFoldDB" id="A0A5Q0H5X2"/>
<reference evidence="3" key="1">
    <citation type="journal article" date="2021" name="Curr. Microbiol.">
        <title>Complete genome of nocamycin-producing strain Saccharothrix syringae NRRL B-16468 reveals the biosynthetic potential for secondary metabolites.</title>
        <authorList>
            <person name="Mo X."/>
            <person name="Yang S."/>
        </authorList>
    </citation>
    <scope>NUCLEOTIDE SEQUENCE [LARGE SCALE GENOMIC DNA]</scope>
    <source>
        <strain evidence="3">ATCC 51364 / DSM 43886 / JCM 6844 / KCTC 9398 / NBRC 14523 / NRRL B-16468 / INA 2240</strain>
    </source>
</reference>
<accession>A0A5Q0H5X2</accession>
<dbReference type="EMBL" id="CP034550">
    <property type="protein sequence ID" value="QFZ21142.1"/>
    <property type="molecule type" value="Genomic_DNA"/>
</dbReference>
<organism evidence="2 3">
    <name type="scientific">Saccharothrix syringae</name>
    <name type="common">Nocardiopsis syringae</name>
    <dbReference type="NCBI Taxonomy" id="103733"/>
    <lineage>
        <taxon>Bacteria</taxon>
        <taxon>Bacillati</taxon>
        <taxon>Actinomycetota</taxon>
        <taxon>Actinomycetes</taxon>
        <taxon>Pseudonocardiales</taxon>
        <taxon>Pseudonocardiaceae</taxon>
        <taxon>Saccharothrix</taxon>
    </lineage>
</organism>
<feature type="transmembrane region" description="Helical" evidence="1">
    <location>
        <begin position="36"/>
        <end position="60"/>
    </location>
</feature>
<name>A0A5Q0H5X2_SACSY</name>
<dbReference type="RefSeq" id="WP_033431996.1">
    <property type="nucleotide sequence ID" value="NZ_CP034550.1"/>
</dbReference>
<keyword evidence="1" id="KW-0472">Membrane</keyword>
<dbReference type="KEGG" id="ssyi:EKG83_30495"/>
<dbReference type="OrthoDB" id="9814290at2"/>